<reference evidence="2 3" key="1">
    <citation type="journal article" date="2024" name="Arch. Microbiol.">
        <title>Corallococcus caeni sp. nov., a novel myxobacterium isolated from activated sludge.</title>
        <authorList>
            <person name="Tomita S."/>
            <person name="Nakai R."/>
            <person name="Kuroda K."/>
            <person name="Kurashita H."/>
            <person name="Hatamoto M."/>
            <person name="Yamaguchi T."/>
            <person name="Narihiro T."/>
        </authorList>
    </citation>
    <scope>NUCLEOTIDE SEQUENCE [LARGE SCALE GENOMIC DNA]</scope>
    <source>
        <strain evidence="2 3">NO1</strain>
    </source>
</reference>
<proteinExistence type="predicted"/>
<feature type="region of interest" description="Disordered" evidence="1">
    <location>
        <begin position="72"/>
        <end position="97"/>
    </location>
</feature>
<organism evidence="2 3">
    <name type="scientific">Corallococcus caeni</name>
    <dbReference type="NCBI Taxonomy" id="3082388"/>
    <lineage>
        <taxon>Bacteria</taxon>
        <taxon>Pseudomonadati</taxon>
        <taxon>Myxococcota</taxon>
        <taxon>Myxococcia</taxon>
        <taxon>Myxococcales</taxon>
        <taxon>Cystobacterineae</taxon>
        <taxon>Myxococcaceae</taxon>
        <taxon>Corallococcus</taxon>
    </lineage>
</organism>
<gene>
    <name evidence="2" type="ORF">ASNO1_50180</name>
</gene>
<dbReference type="EMBL" id="BTTX01000004">
    <property type="protein sequence ID" value="GMU08765.1"/>
    <property type="molecule type" value="Genomic_DNA"/>
</dbReference>
<evidence type="ECO:0000313" key="3">
    <source>
        <dbReference type="Proteomes" id="UP001342631"/>
    </source>
</evidence>
<accession>A0ABQ6QXK1</accession>
<evidence type="ECO:0000313" key="2">
    <source>
        <dbReference type="EMBL" id="GMU08765.1"/>
    </source>
</evidence>
<comment type="caution">
    <text evidence="2">The sequence shown here is derived from an EMBL/GenBank/DDBJ whole genome shotgun (WGS) entry which is preliminary data.</text>
</comment>
<dbReference type="Proteomes" id="UP001342631">
    <property type="component" value="Unassembled WGS sequence"/>
</dbReference>
<protein>
    <submittedName>
        <fullName evidence="2">Uncharacterized protein</fullName>
    </submittedName>
</protein>
<name>A0ABQ6QXK1_9BACT</name>
<keyword evidence="3" id="KW-1185">Reference proteome</keyword>
<evidence type="ECO:0000256" key="1">
    <source>
        <dbReference type="SAM" id="MobiDB-lite"/>
    </source>
</evidence>
<sequence>MKVDSPCEFFSPSLATRACSFVVRDGPTVHHMGPGGLYPHHLRRSTDLEGGASFSRQRALARAQVLCRRLHSRTGKSAEARPPARGTGLVEAPHHEA</sequence>